<proteinExistence type="predicted"/>
<dbReference type="Proteomes" id="UP000244722">
    <property type="component" value="Unassembled WGS sequence"/>
</dbReference>
<organism evidence="1 2">
    <name type="scientific">Tuber borchii</name>
    <name type="common">White truffle</name>
    <dbReference type="NCBI Taxonomy" id="42251"/>
    <lineage>
        <taxon>Eukaryota</taxon>
        <taxon>Fungi</taxon>
        <taxon>Dikarya</taxon>
        <taxon>Ascomycota</taxon>
        <taxon>Pezizomycotina</taxon>
        <taxon>Pezizomycetes</taxon>
        <taxon>Pezizales</taxon>
        <taxon>Tuberaceae</taxon>
        <taxon>Tuber</taxon>
    </lineage>
</organism>
<sequence>MENDTIQRGAYLLRLWDTEQVVTSSLAEPPNTGYIDVKNERKKEAVHRERQIWWIERAPGDEEHNEHPTRQKYTITQCGSGRGLVSNGQKASVYGMHGKPEEYWNFVPELPQFPQFRTYSIKGNSDPPWLTASSTEREAVLAFQEKASPQRLQVWELIFPTPSIPTGWFRIRNSTTNATLAHRFTHIPPFLIPDGAHQETAPCNINCCSATCDKASQWAFAHGQLHAPYPFEGDAAHINRYVITNRLTGGFLADRGGSGGPTQVCCWSRTPTQWIEPSFVDNSLWEMQVVAPPHIWGFRNSGTLRMLTEIIDNQYVSCVDRSGGDPQACSRWRVDPLDGHPHIAAAASHQPTPKKTSRGADIPCLDRAEVNAASC</sequence>
<keyword evidence="2" id="KW-1185">Reference proteome</keyword>
<reference evidence="1 2" key="1">
    <citation type="submission" date="2017-04" db="EMBL/GenBank/DDBJ databases">
        <title>Draft genome sequence of Tuber borchii Vittad., a whitish edible truffle.</title>
        <authorList>
            <consortium name="DOE Joint Genome Institute"/>
            <person name="Murat C."/>
            <person name="Kuo A."/>
            <person name="Barry K.W."/>
            <person name="Clum A."/>
            <person name="Dockter R.B."/>
            <person name="Fauchery L."/>
            <person name="Iotti M."/>
            <person name="Kohler A."/>
            <person name="Labutti K."/>
            <person name="Lindquist E.A."/>
            <person name="Lipzen A."/>
            <person name="Ohm R.A."/>
            <person name="Wang M."/>
            <person name="Grigoriev I.V."/>
            <person name="Zambonelli A."/>
            <person name="Martin F.M."/>
        </authorList>
    </citation>
    <scope>NUCLEOTIDE SEQUENCE [LARGE SCALE GENOMIC DNA]</scope>
    <source>
        <strain evidence="1 2">Tbo3840</strain>
    </source>
</reference>
<dbReference type="AlphaFoldDB" id="A0A2T6ZL90"/>
<dbReference type="OrthoDB" id="5451823at2759"/>
<protein>
    <submittedName>
        <fullName evidence="1">Uncharacterized protein</fullName>
    </submittedName>
</protein>
<dbReference type="EMBL" id="NESQ01000194">
    <property type="protein sequence ID" value="PUU76258.1"/>
    <property type="molecule type" value="Genomic_DNA"/>
</dbReference>
<evidence type="ECO:0000313" key="2">
    <source>
        <dbReference type="Proteomes" id="UP000244722"/>
    </source>
</evidence>
<accession>A0A2T6ZL90</accession>
<evidence type="ECO:0000313" key="1">
    <source>
        <dbReference type="EMBL" id="PUU76258.1"/>
    </source>
</evidence>
<gene>
    <name evidence="1" type="ORF">B9Z19DRAFT_1088607</name>
</gene>
<name>A0A2T6ZL90_TUBBO</name>
<comment type="caution">
    <text evidence="1">The sequence shown here is derived from an EMBL/GenBank/DDBJ whole genome shotgun (WGS) entry which is preliminary data.</text>
</comment>